<accession>A0A5B9T7H5</accession>
<gene>
    <name evidence="1" type="primary">PamEF</name>
</gene>
<organism evidence="1">
    <name type="scientific">Annona muricata</name>
    <name type="common">Soursop</name>
    <dbReference type="NCBI Taxonomy" id="13337"/>
    <lineage>
        <taxon>Eukaryota</taxon>
        <taxon>Viridiplantae</taxon>
        <taxon>Streptophyta</taxon>
        <taxon>Embryophyta</taxon>
        <taxon>Tracheophyta</taxon>
        <taxon>Spermatophyta</taxon>
        <taxon>Magnoliopsida</taxon>
        <taxon>Magnoliidae</taxon>
        <taxon>Magnoliales</taxon>
        <taxon>Annonaceae</taxon>
        <taxon>Annonoideae</taxon>
        <taxon>Annoneae</taxon>
        <taxon>Annona</taxon>
    </lineage>
</organism>
<evidence type="ECO:0000313" key="1">
    <source>
        <dbReference type="EMBL" id="QEG99583.1"/>
    </source>
</evidence>
<proteinExistence type="predicted"/>
<sequence precursor="true">MDSPKSEGLVTVPSVAYHHTASGLFLHTHQLPNSEGLSAVTPGHHSSPDLLISVHPCQA</sequence>
<dbReference type="AlphaFoldDB" id="A0A5B9T7H5"/>
<dbReference type="EMBL" id="MK836461">
    <property type="protein sequence ID" value="QEG99583.1"/>
    <property type="molecule type" value="Genomic_DNA"/>
</dbReference>
<reference evidence="1" key="1">
    <citation type="journal article" date="2019" name="J. ISSAAS">
        <title>Novel cyclic peptides in seeds of Annona muricata are ribosomally synthesised.</title>
        <authorList>
            <person name="Fisher M.F."/>
            <person name="Zhang J."/>
            <person name="Berkowitz O."/>
            <person name="Whelan J."/>
            <person name="Mylne J.S."/>
        </authorList>
    </citation>
    <scope>NUCLEOTIDE SEQUENCE</scope>
</reference>
<protein>
    <submittedName>
        <fullName evidence="1">Proannomuricatin EF</fullName>
    </submittedName>
</protein>
<name>A0A5B9T7H5_ANNMU</name>